<feature type="region of interest" description="Disordered" evidence="4">
    <location>
        <begin position="259"/>
        <end position="293"/>
    </location>
</feature>
<evidence type="ECO:0000256" key="1">
    <source>
        <dbReference type="ARBA" id="ARBA00006739"/>
    </source>
</evidence>
<dbReference type="Pfam" id="PF00535">
    <property type="entry name" value="Glycos_transf_2"/>
    <property type="match status" value="1"/>
</dbReference>
<dbReference type="CDD" id="cd00761">
    <property type="entry name" value="Glyco_tranf_GTA_type"/>
    <property type="match status" value="1"/>
</dbReference>
<gene>
    <name evidence="6" type="ORF">BJZ21_003152</name>
</gene>
<dbReference type="Proteomes" id="UP000535511">
    <property type="component" value="Unassembled WGS sequence"/>
</dbReference>
<keyword evidence="3 6" id="KW-0808">Transferase</keyword>
<evidence type="ECO:0000256" key="4">
    <source>
        <dbReference type="SAM" id="MobiDB-lite"/>
    </source>
</evidence>
<dbReference type="GO" id="GO:0016757">
    <property type="term" value="F:glycosyltransferase activity"/>
    <property type="evidence" value="ECO:0007669"/>
    <property type="project" value="UniProtKB-KW"/>
</dbReference>
<dbReference type="InterPro" id="IPR050834">
    <property type="entry name" value="Glycosyltransf_2"/>
</dbReference>
<feature type="domain" description="Glycosyltransferase 2-like" evidence="5">
    <location>
        <begin position="2"/>
        <end position="115"/>
    </location>
</feature>
<dbReference type="PANTHER" id="PTHR43685:SF5">
    <property type="entry name" value="GLYCOSYLTRANSFERASE EPSE-RELATED"/>
    <property type="match status" value="1"/>
</dbReference>
<dbReference type="AlphaFoldDB" id="A0A7Y9E8A4"/>
<name>A0A7Y9E8A4_9ACTN</name>
<evidence type="ECO:0000256" key="3">
    <source>
        <dbReference type="ARBA" id="ARBA00022679"/>
    </source>
</evidence>
<keyword evidence="2" id="KW-0328">Glycosyltransferase</keyword>
<feature type="compositionally biased region" description="Polar residues" evidence="4">
    <location>
        <begin position="284"/>
        <end position="293"/>
    </location>
</feature>
<dbReference type="InterPro" id="IPR001173">
    <property type="entry name" value="Glyco_trans_2-like"/>
</dbReference>
<accession>A0A7Y9E8A4</accession>
<proteinExistence type="inferred from homology"/>
<dbReference type="Gene3D" id="3.90.550.10">
    <property type="entry name" value="Spore Coat Polysaccharide Biosynthesis Protein SpsA, Chain A"/>
    <property type="match status" value="1"/>
</dbReference>
<dbReference type="PANTHER" id="PTHR43685">
    <property type="entry name" value="GLYCOSYLTRANSFERASE"/>
    <property type="match status" value="1"/>
</dbReference>
<reference evidence="6 7" key="1">
    <citation type="submission" date="2020-07" db="EMBL/GenBank/DDBJ databases">
        <title>Sequencing the genomes of 1000 actinobacteria strains.</title>
        <authorList>
            <person name="Klenk H.-P."/>
        </authorList>
    </citation>
    <scope>NUCLEOTIDE SEQUENCE [LARGE SCALE GENOMIC DNA]</scope>
    <source>
        <strain evidence="6 7">DSM 21350</strain>
    </source>
</reference>
<organism evidence="6 7">
    <name type="scientific">Nocardioides panaciterrulae</name>
    <dbReference type="NCBI Taxonomy" id="661492"/>
    <lineage>
        <taxon>Bacteria</taxon>
        <taxon>Bacillati</taxon>
        <taxon>Actinomycetota</taxon>
        <taxon>Actinomycetes</taxon>
        <taxon>Propionibacteriales</taxon>
        <taxon>Nocardioidaceae</taxon>
        <taxon>Nocardioides</taxon>
    </lineage>
</organism>
<evidence type="ECO:0000313" key="6">
    <source>
        <dbReference type="EMBL" id="NYD43069.1"/>
    </source>
</evidence>
<sequence length="293" mass="33077">MEALDSLLGQTFTDFELVISDNHSTDRTEEICREYAARDQRIRYLRQPRNIGCNPNHNFLLGEARTPYFKWAAHDDLYGPELLALCVAVLDEQPDVVLSHVDKAIIDEEGKVVHKFDYLLDTGSPDPVARFRSLLIADGPDDEYGVMRTQVLRSIRPKGSYHHAARPFMSEIAFRGRFHQVRELLYFRRDHAGRGDRRATIPALSTNLDPNRAGQGTPRLVAEYVYRYFEAVARAPISRSQKLACYRLLVGRLSGSGFHRARSRNSDPNWSAGQLATTDLPVSAGTTRGDTTS</sequence>
<comment type="caution">
    <text evidence="6">The sequence shown here is derived from an EMBL/GenBank/DDBJ whole genome shotgun (WGS) entry which is preliminary data.</text>
</comment>
<evidence type="ECO:0000259" key="5">
    <source>
        <dbReference type="Pfam" id="PF00535"/>
    </source>
</evidence>
<comment type="similarity">
    <text evidence="1">Belongs to the glycosyltransferase 2 family.</text>
</comment>
<evidence type="ECO:0000256" key="2">
    <source>
        <dbReference type="ARBA" id="ARBA00022676"/>
    </source>
</evidence>
<keyword evidence="7" id="KW-1185">Reference proteome</keyword>
<dbReference type="InterPro" id="IPR029044">
    <property type="entry name" value="Nucleotide-diphossugar_trans"/>
</dbReference>
<feature type="compositionally biased region" description="Polar residues" evidence="4">
    <location>
        <begin position="266"/>
        <end position="277"/>
    </location>
</feature>
<evidence type="ECO:0000313" key="7">
    <source>
        <dbReference type="Proteomes" id="UP000535511"/>
    </source>
</evidence>
<dbReference type="SUPFAM" id="SSF53448">
    <property type="entry name" value="Nucleotide-diphospho-sugar transferases"/>
    <property type="match status" value="1"/>
</dbReference>
<protein>
    <submittedName>
        <fullName evidence="6">Glycosyltransferase involved in cell wall biosynthesis</fullName>
    </submittedName>
</protein>
<dbReference type="EMBL" id="JACCBG010000001">
    <property type="protein sequence ID" value="NYD43069.1"/>
    <property type="molecule type" value="Genomic_DNA"/>
</dbReference>